<sequence>SARGGARALVLSSCRRTCPYTRIINLKLQSSSRPRCSRRTSTELYEYGVHADTCKIARPHRLLLPQSTTTRSKTYKIRHCPFRICTLPCTCHLRHCQSTDRQNEVLYARRRRRHLGRCRVCLAHREARARWCPHVHRPQRHREVHVRGLQDGQVLPARGALLPERQHLCPRRRGLCLLPATHRLRRHLHQPHGMHLWRRRLQLRAQVQPQRHRLEKAFLQLRLLQEDALMIMRSVLVDWRVEGISGGNGGLTTMTCS</sequence>
<dbReference type="EMBL" id="LFRF01000030">
    <property type="protein sequence ID" value="KND87960.1"/>
    <property type="molecule type" value="Genomic_DNA"/>
</dbReference>
<keyword evidence="2" id="KW-1185">Reference proteome</keyword>
<name>A0A0L0N2C2_TOLOC</name>
<dbReference type="AlphaFoldDB" id="A0A0L0N2C2"/>
<dbReference type="Proteomes" id="UP000036947">
    <property type="component" value="Unassembled WGS sequence"/>
</dbReference>
<feature type="non-terminal residue" evidence="1">
    <location>
        <position position="1"/>
    </location>
</feature>
<gene>
    <name evidence="1" type="ORF">TOPH_07370</name>
</gene>
<organism evidence="1 2">
    <name type="scientific">Tolypocladium ophioglossoides (strain CBS 100239)</name>
    <name type="common">Snaketongue truffleclub</name>
    <name type="synonym">Elaphocordyceps ophioglossoides</name>
    <dbReference type="NCBI Taxonomy" id="1163406"/>
    <lineage>
        <taxon>Eukaryota</taxon>
        <taxon>Fungi</taxon>
        <taxon>Dikarya</taxon>
        <taxon>Ascomycota</taxon>
        <taxon>Pezizomycotina</taxon>
        <taxon>Sordariomycetes</taxon>
        <taxon>Hypocreomycetidae</taxon>
        <taxon>Hypocreales</taxon>
        <taxon>Ophiocordycipitaceae</taxon>
        <taxon>Tolypocladium</taxon>
    </lineage>
</organism>
<accession>A0A0L0N2C2</accession>
<proteinExistence type="predicted"/>
<protein>
    <submittedName>
        <fullName evidence="1">Uncharacterized protein</fullName>
    </submittedName>
</protein>
<reference evidence="1 2" key="1">
    <citation type="journal article" date="2015" name="BMC Genomics">
        <title>The genome of the truffle-parasite Tolypocladium ophioglossoides and the evolution of antifungal peptaibiotics.</title>
        <authorList>
            <person name="Quandt C.A."/>
            <person name="Bushley K.E."/>
            <person name="Spatafora J.W."/>
        </authorList>
    </citation>
    <scope>NUCLEOTIDE SEQUENCE [LARGE SCALE GENOMIC DNA]</scope>
    <source>
        <strain evidence="1 2">CBS 100239</strain>
    </source>
</reference>
<evidence type="ECO:0000313" key="2">
    <source>
        <dbReference type="Proteomes" id="UP000036947"/>
    </source>
</evidence>
<evidence type="ECO:0000313" key="1">
    <source>
        <dbReference type="EMBL" id="KND87960.1"/>
    </source>
</evidence>
<comment type="caution">
    <text evidence="1">The sequence shown here is derived from an EMBL/GenBank/DDBJ whole genome shotgun (WGS) entry which is preliminary data.</text>
</comment>